<comment type="caution">
    <text evidence="2">The sequence shown here is derived from an EMBL/GenBank/DDBJ whole genome shotgun (WGS) entry which is preliminary data.</text>
</comment>
<reference evidence="2" key="1">
    <citation type="submission" date="2019-12" db="EMBL/GenBank/DDBJ databases">
        <title>Genome sequencing and annotation of Brassica cretica.</title>
        <authorList>
            <person name="Studholme D.J."/>
            <person name="Sarris P.F."/>
        </authorList>
    </citation>
    <scope>NUCLEOTIDE SEQUENCE</scope>
    <source>
        <strain evidence="2">PFS-001/15</strain>
        <tissue evidence="2">Leaf</tissue>
    </source>
</reference>
<dbReference type="EMBL" id="QGKW02000717">
    <property type="protein sequence ID" value="KAF2599570.1"/>
    <property type="molecule type" value="Genomic_DNA"/>
</dbReference>
<organism evidence="2 3">
    <name type="scientific">Brassica cretica</name>
    <name type="common">Mustard</name>
    <dbReference type="NCBI Taxonomy" id="69181"/>
    <lineage>
        <taxon>Eukaryota</taxon>
        <taxon>Viridiplantae</taxon>
        <taxon>Streptophyta</taxon>
        <taxon>Embryophyta</taxon>
        <taxon>Tracheophyta</taxon>
        <taxon>Spermatophyta</taxon>
        <taxon>Magnoliopsida</taxon>
        <taxon>eudicotyledons</taxon>
        <taxon>Gunneridae</taxon>
        <taxon>Pentapetalae</taxon>
        <taxon>rosids</taxon>
        <taxon>malvids</taxon>
        <taxon>Brassicales</taxon>
        <taxon>Brassicaceae</taxon>
        <taxon>Brassiceae</taxon>
        <taxon>Brassica</taxon>
    </lineage>
</organism>
<evidence type="ECO:0000313" key="3">
    <source>
        <dbReference type="Proteomes" id="UP000712281"/>
    </source>
</evidence>
<feature type="compositionally biased region" description="Basic and acidic residues" evidence="1">
    <location>
        <begin position="30"/>
        <end position="42"/>
    </location>
</feature>
<feature type="region of interest" description="Disordered" evidence="1">
    <location>
        <begin position="23"/>
        <end position="154"/>
    </location>
</feature>
<accession>A0A8S9KVH8</accession>
<gene>
    <name evidence="2" type="ORF">F2Q68_00010991</name>
</gene>
<sequence>MGQTSKVYPSYSDILRAQLGGENFAAATESGEHGGETLDPKGGEPNLVANEAVVESSTDLVVDAHPSKKKKKKKKTVGPAEKAEADPKNEADRPISKDGAAKTDGFPDGVQAGGSADLARKAVPSGTKRGRVIVRDFPESSGKKPSRSEDDLPLALKEMEPLVERDLQPWGGSDPPFKKPLLASSEHLCFRYNKDALFASNPEILC</sequence>
<evidence type="ECO:0000313" key="2">
    <source>
        <dbReference type="EMBL" id="KAF2599570.1"/>
    </source>
</evidence>
<feature type="compositionally biased region" description="Basic and acidic residues" evidence="1">
    <location>
        <begin position="133"/>
        <end position="150"/>
    </location>
</feature>
<feature type="compositionally biased region" description="Basic and acidic residues" evidence="1">
    <location>
        <begin position="81"/>
        <end position="101"/>
    </location>
</feature>
<evidence type="ECO:0000256" key="1">
    <source>
        <dbReference type="SAM" id="MobiDB-lite"/>
    </source>
</evidence>
<dbReference type="AlphaFoldDB" id="A0A8S9KVH8"/>
<feature type="compositionally biased region" description="Basic residues" evidence="1">
    <location>
        <begin position="67"/>
        <end position="76"/>
    </location>
</feature>
<dbReference type="Proteomes" id="UP000712281">
    <property type="component" value="Unassembled WGS sequence"/>
</dbReference>
<protein>
    <submittedName>
        <fullName evidence="2">Uncharacterized protein</fullName>
    </submittedName>
</protein>
<name>A0A8S9KVH8_BRACR</name>
<proteinExistence type="predicted"/>